<protein>
    <submittedName>
        <fullName evidence="2">ATPase</fullName>
    </submittedName>
</protein>
<dbReference type="InterPro" id="IPR027417">
    <property type="entry name" value="P-loop_NTPase"/>
</dbReference>
<proteinExistence type="predicted"/>
<comment type="caution">
    <text evidence="2">The sequence shown here is derived from an EMBL/GenBank/DDBJ whole genome shotgun (WGS) entry which is preliminary data.</text>
</comment>
<dbReference type="SUPFAM" id="SSF52540">
    <property type="entry name" value="P-loop containing nucleoside triphosphate hydrolases"/>
    <property type="match status" value="1"/>
</dbReference>
<dbReference type="PANTHER" id="PTHR32039">
    <property type="entry name" value="MAGNESIUM-CHELATASE SUBUNIT CHLI"/>
    <property type="match status" value="1"/>
</dbReference>
<accession>A0A432WPK2</accession>
<dbReference type="Pfam" id="PF13541">
    <property type="entry name" value="ChlI"/>
    <property type="match status" value="1"/>
</dbReference>
<feature type="domain" description="Magnesium chelatase ChlI-like catalytic" evidence="1">
    <location>
        <begin position="190"/>
        <end position="286"/>
    </location>
</feature>
<dbReference type="Proteomes" id="UP000288405">
    <property type="component" value="Unassembled WGS sequence"/>
</dbReference>
<dbReference type="CDD" id="cd00009">
    <property type="entry name" value="AAA"/>
    <property type="match status" value="1"/>
</dbReference>
<gene>
    <name evidence="2" type="ORF">CWE11_02840</name>
</gene>
<dbReference type="Gene3D" id="3.40.50.300">
    <property type="entry name" value="P-loop containing nucleotide triphosphate hydrolases"/>
    <property type="match status" value="1"/>
</dbReference>
<dbReference type="PANTHER" id="PTHR32039:SF7">
    <property type="entry name" value="COMPETENCE PROTEIN COMM"/>
    <property type="match status" value="1"/>
</dbReference>
<dbReference type="SUPFAM" id="SSF54211">
    <property type="entry name" value="Ribosomal protein S5 domain 2-like"/>
    <property type="match status" value="1"/>
</dbReference>
<dbReference type="AlphaFoldDB" id="A0A432WPK2"/>
<sequence>MGLAVVLTRAQMGMDAPLIRVEVNVARGVPAFQIIGMPEITIREAKDRVRTAILNSGMTFPSAKITINLSPAELPKQGARYDLAIALGILAASEEFDESELAGLECFGELALDGAIRPMHGTLPALLACQAAGHQGIIPAGNGEEAALLREPNALLVSSLLAAVRHLQKYEALPQVTPCELNYIPAKAGDMQDVRGQPIAKRALLIAAAGGHHVLFVGPPGTGKTMLAQRLATLMPPLNESQALEVAAIESLSGVSFAPERWRLRPFRSPHHSCSAAALVGGGCKIAK</sequence>
<dbReference type="InterPro" id="IPR020568">
    <property type="entry name" value="Ribosomal_Su5_D2-typ_SF"/>
</dbReference>
<evidence type="ECO:0000259" key="1">
    <source>
        <dbReference type="Pfam" id="PF01078"/>
    </source>
</evidence>
<dbReference type="InterPro" id="IPR000523">
    <property type="entry name" value="Mg_chelatse_chII-like_cat_dom"/>
</dbReference>
<evidence type="ECO:0000313" key="2">
    <source>
        <dbReference type="EMBL" id="RUO35713.1"/>
    </source>
</evidence>
<dbReference type="EMBL" id="PIPM01000002">
    <property type="protein sequence ID" value="RUO35713.1"/>
    <property type="molecule type" value="Genomic_DNA"/>
</dbReference>
<dbReference type="OrthoDB" id="9813147at2"/>
<dbReference type="InterPro" id="IPR014721">
    <property type="entry name" value="Ribsml_uS5_D2-typ_fold_subgr"/>
</dbReference>
<dbReference type="InterPro" id="IPR045006">
    <property type="entry name" value="CHLI-like"/>
</dbReference>
<name>A0A432WPK2_9GAMM</name>
<dbReference type="GO" id="GO:0005524">
    <property type="term" value="F:ATP binding"/>
    <property type="evidence" value="ECO:0007669"/>
    <property type="project" value="InterPro"/>
</dbReference>
<dbReference type="Gene3D" id="3.30.230.10">
    <property type="match status" value="1"/>
</dbReference>
<dbReference type="RefSeq" id="WP_126776090.1">
    <property type="nucleotide sequence ID" value="NZ_PIPM01000002.1"/>
</dbReference>
<evidence type="ECO:0000313" key="3">
    <source>
        <dbReference type="Proteomes" id="UP000288405"/>
    </source>
</evidence>
<dbReference type="Pfam" id="PF01078">
    <property type="entry name" value="Mg_chelatase"/>
    <property type="match status" value="1"/>
</dbReference>
<keyword evidence="3" id="KW-1185">Reference proteome</keyword>
<reference evidence="2 3" key="1">
    <citation type="journal article" date="2011" name="Front. Microbiol.">
        <title>Genomic signatures of strain selection and enhancement in Bacillus atrophaeus var. globigii, a historical biowarfare simulant.</title>
        <authorList>
            <person name="Gibbons H.S."/>
            <person name="Broomall S.M."/>
            <person name="McNew L.A."/>
            <person name="Daligault H."/>
            <person name="Chapman C."/>
            <person name="Bruce D."/>
            <person name="Karavis M."/>
            <person name="Krepps M."/>
            <person name="McGregor P.A."/>
            <person name="Hong C."/>
            <person name="Park K.H."/>
            <person name="Akmal A."/>
            <person name="Feldman A."/>
            <person name="Lin J.S."/>
            <person name="Chang W.E."/>
            <person name="Higgs B.W."/>
            <person name="Demirev P."/>
            <person name="Lindquist J."/>
            <person name="Liem A."/>
            <person name="Fochler E."/>
            <person name="Read T.D."/>
            <person name="Tapia R."/>
            <person name="Johnson S."/>
            <person name="Bishop-Lilly K.A."/>
            <person name="Detter C."/>
            <person name="Han C."/>
            <person name="Sozhamannan S."/>
            <person name="Rosenzweig C.N."/>
            <person name="Skowronski E.W."/>
        </authorList>
    </citation>
    <scope>NUCLEOTIDE SEQUENCE [LARGE SCALE GENOMIC DNA]</scope>
    <source>
        <strain evidence="2 3">GYP-17</strain>
    </source>
</reference>
<organism evidence="2 3">
    <name type="scientific">Aliidiomarina sanyensis</name>
    <dbReference type="NCBI Taxonomy" id="1249555"/>
    <lineage>
        <taxon>Bacteria</taxon>
        <taxon>Pseudomonadati</taxon>
        <taxon>Pseudomonadota</taxon>
        <taxon>Gammaproteobacteria</taxon>
        <taxon>Alteromonadales</taxon>
        <taxon>Idiomarinaceae</taxon>
        <taxon>Aliidiomarina</taxon>
    </lineage>
</organism>